<dbReference type="PATRIC" id="fig|1502723.3.peg.6383"/>
<dbReference type="SFLD" id="SFLDG00002">
    <property type="entry name" value="C1.7:_P-type_atpase_like"/>
    <property type="match status" value="1"/>
</dbReference>
<keyword evidence="6 16" id="KW-0812">Transmembrane</keyword>
<evidence type="ECO:0000256" key="11">
    <source>
        <dbReference type="ARBA" id="ARBA00022958"/>
    </source>
</evidence>
<dbReference type="GO" id="GO:0005886">
    <property type="term" value="C:plasma membrane"/>
    <property type="evidence" value="ECO:0007669"/>
    <property type="project" value="UniProtKB-SubCell"/>
</dbReference>
<feature type="transmembrane region" description="Helical" evidence="16">
    <location>
        <begin position="745"/>
        <end position="767"/>
    </location>
</feature>
<evidence type="ECO:0000256" key="7">
    <source>
        <dbReference type="ARBA" id="ARBA00022723"/>
    </source>
</evidence>
<dbReference type="CDD" id="cd02078">
    <property type="entry name" value="P-type_ATPase_K"/>
    <property type="match status" value="1"/>
</dbReference>
<feature type="transmembrane region" description="Helical" evidence="16">
    <location>
        <begin position="77"/>
        <end position="95"/>
    </location>
</feature>
<dbReference type="PRINTS" id="PR00119">
    <property type="entry name" value="CATATPASE"/>
</dbReference>
<dbReference type="NCBIfam" id="TIGR01494">
    <property type="entry name" value="ATPase_P-type"/>
    <property type="match status" value="2"/>
</dbReference>
<dbReference type="InterPro" id="IPR044492">
    <property type="entry name" value="P_typ_ATPase_HD_dom"/>
</dbReference>
<dbReference type="AlphaFoldDB" id="A0A0D8B6N9"/>
<comment type="catalytic activity">
    <reaction evidence="16">
        <text>K(+)(out) + ATP + H2O = K(+)(in) + ADP + phosphate + H(+)</text>
        <dbReference type="Rhea" id="RHEA:16777"/>
        <dbReference type="ChEBI" id="CHEBI:15377"/>
        <dbReference type="ChEBI" id="CHEBI:15378"/>
        <dbReference type="ChEBI" id="CHEBI:29103"/>
        <dbReference type="ChEBI" id="CHEBI:30616"/>
        <dbReference type="ChEBI" id="CHEBI:43474"/>
        <dbReference type="ChEBI" id="CHEBI:456216"/>
        <dbReference type="EC" id="7.2.2.6"/>
    </reaction>
</comment>
<keyword evidence="20" id="KW-1185">Reference proteome</keyword>
<accession>A0A0D8B6N9</accession>
<evidence type="ECO:0000256" key="16">
    <source>
        <dbReference type="HAMAP-Rule" id="MF_00285"/>
    </source>
</evidence>
<dbReference type="SUPFAM" id="SSF81660">
    <property type="entry name" value="Metal cation-transporting ATPase, ATP-binding domain N"/>
    <property type="match status" value="1"/>
</dbReference>
<feature type="binding site" evidence="16">
    <location>
        <position position="405"/>
    </location>
    <ligand>
        <name>ATP</name>
        <dbReference type="ChEBI" id="CHEBI:30616"/>
    </ligand>
</feature>
<keyword evidence="9 16" id="KW-0067">ATP-binding</keyword>
<dbReference type="FunFam" id="3.40.1110.10:FF:000007">
    <property type="entry name" value="Potassium-transporting ATPase ATP-binding subunit"/>
    <property type="match status" value="1"/>
</dbReference>
<evidence type="ECO:0000256" key="17">
    <source>
        <dbReference type="SAM" id="MobiDB-lite"/>
    </source>
</evidence>
<dbReference type="InterPro" id="IPR059000">
    <property type="entry name" value="ATPase_P-type_domA"/>
</dbReference>
<dbReference type="EMBL" id="JYFN01000077">
    <property type="protein sequence ID" value="KJE19953.1"/>
    <property type="molecule type" value="Genomic_DNA"/>
</dbReference>
<dbReference type="Pfam" id="PF00122">
    <property type="entry name" value="E1-E2_ATPase"/>
    <property type="match status" value="1"/>
</dbReference>
<dbReference type="GO" id="GO:0000287">
    <property type="term" value="F:magnesium ion binding"/>
    <property type="evidence" value="ECO:0007669"/>
    <property type="project" value="UniProtKB-UniRule"/>
</dbReference>
<feature type="binding site" evidence="16">
    <location>
        <position position="467"/>
    </location>
    <ligand>
        <name>ATP</name>
        <dbReference type="ChEBI" id="CHEBI:30616"/>
    </ligand>
</feature>
<dbReference type="Gene3D" id="3.40.50.1000">
    <property type="entry name" value="HAD superfamily/HAD-like"/>
    <property type="match status" value="1"/>
</dbReference>
<dbReference type="EC" id="7.2.2.6" evidence="16"/>
<keyword evidence="13 16" id="KW-1133">Transmembrane helix</keyword>
<dbReference type="Pfam" id="PF00702">
    <property type="entry name" value="Hydrolase"/>
    <property type="match status" value="1"/>
</dbReference>
<evidence type="ECO:0000313" key="20">
    <source>
        <dbReference type="Proteomes" id="UP000032545"/>
    </source>
</evidence>
<keyword evidence="3 16" id="KW-1003">Cell membrane</keyword>
<dbReference type="Proteomes" id="UP000032545">
    <property type="component" value="Unassembled WGS sequence"/>
</dbReference>
<comment type="subunit">
    <text evidence="16">The system is composed of three essential subunits: KdpA, KdpB and KdpC.</text>
</comment>
<feature type="transmembrane region" description="Helical" evidence="16">
    <location>
        <begin position="262"/>
        <end position="287"/>
    </location>
</feature>
<evidence type="ECO:0000256" key="15">
    <source>
        <dbReference type="ARBA" id="ARBA00023136"/>
    </source>
</evidence>
<evidence type="ECO:0000256" key="14">
    <source>
        <dbReference type="ARBA" id="ARBA00023065"/>
    </source>
</evidence>
<evidence type="ECO:0000256" key="6">
    <source>
        <dbReference type="ARBA" id="ARBA00022692"/>
    </source>
</evidence>
<feature type="transmembrane region" description="Helical" evidence="16">
    <location>
        <begin position="705"/>
        <end position="724"/>
    </location>
</feature>
<evidence type="ECO:0000256" key="10">
    <source>
        <dbReference type="ARBA" id="ARBA00022842"/>
    </source>
</evidence>
<feature type="region of interest" description="Disordered" evidence="17">
    <location>
        <begin position="1"/>
        <end position="32"/>
    </location>
</feature>
<dbReference type="InterPro" id="IPR006391">
    <property type="entry name" value="P-type_ATPase_bsu_IA"/>
</dbReference>
<keyword evidence="4 16" id="KW-0633">Potassium transport</keyword>
<dbReference type="InterPro" id="IPR001757">
    <property type="entry name" value="P_typ_ATPase"/>
</dbReference>
<evidence type="ECO:0000259" key="18">
    <source>
        <dbReference type="Pfam" id="PF00122"/>
    </source>
</evidence>
<dbReference type="InterPro" id="IPR018303">
    <property type="entry name" value="ATPase_P-typ_P_site"/>
</dbReference>
<gene>
    <name evidence="16" type="primary">kdpB</name>
    <name evidence="19" type="ORF">FF36_05762</name>
</gene>
<dbReference type="Gene3D" id="3.40.1110.10">
    <property type="entry name" value="Calcium-transporting ATPase, cytoplasmic domain N"/>
    <property type="match status" value="1"/>
</dbReference>
<keyword evidence="8 16" id="KW-0547">Nucleotide-binding</keyword>
<reference evidence="19 20" key="2">
    <citation type="journal article" date="2016" name="Genome Announc.">
        <title>Permanent Draft Genome Sequences for Two Variants of Frankia sp. Strain CpI1, the First Frankia Strain Isolated from Root Nodules of Comptonia peregrina.</title>
        <authorList>
            <person name="Oshone R."/>
            <person name="Hurst S.G.IV."/>
            <person name="Abebe-Akele F."/>
            <person name="Simpson S."/>
            <person name="Morris K."/>
            <person name="Thomas W.K."/>
            <person name="Tisa L.S."/>
        </authorList>
    </citation>
    <scope>NUCLEOTIDE SEQUENCE [LARGE SCALE GENOMIC DNA]</scope>
    <source>
        <strain evidence="20">CpI1-S</strain>
    </source>
</reference>
<evidence type="ECO:0000256" key="4">
    <source>
        <dbReference type="ARBA" id="ARBA00022538"/>
    </source>
</evidence>
<comment type="caution">
    <text evidence="19">The sequence shown here is derived from an EMBL/GenBank/DDBJ whole genome shotgun (WGS) entry which is preliminary data.</text>
</comment>
<feature type="transmembrane region" description="Helical" evidence="16">
    <location>
        <begin position="50"/>
        <end position="71"/>
    </location>
</feature>
<dbReference type="InterPro" id="IPR023214">
    <property type="entry name" value="HAD_sf"/>
</dbReference>
<dbReference type="GO" id="GO:0016887">
    <property type="term" value="F:ATP hydrolysis activity"/>
    <property type="evidence" value="ECO:0007669"/>
    <property type="project" value="InterPro"/>
</dbReference>
<evidence type="ECO:0000256" key="2">
    <source>
        <dbReference type="ARBA" id="ARBA00022448"/>
    </source>
</evidence>
<feature type="domain" description="P-type ATPase A" evidence="18">
    <location>
        <begin position="160"/>
        <end position="251"/>
    </location>
</feature>
<evidence type="ECO:0000313" key="19">
    <source>
        <dbReference type="EMBL" id="KJE19953.1"/>
    </source>
</evidence>
<feature type="binding site" evidence="16">
    <location>
        <begin position="435"/>
        <end position="442"/>
    </location>
    <ligand>
        <name>ATP</name>
        <dbReference type="ChEBI" id="CHEBI:30616"/>
    </ligand>
</feature>
<feature type="active site" description="4-aspartylphosphate intermediate" evidence="16">
    <location>
        <position position="364"/>
    </location>
</feature>
<feature type="binding site" evidence="16">
    <location>
        <position position="606"/>
    </location>
    <ligand>
        <name>Mg(2+)</name>
        <dbReference type="ChEBI" id="CHEBI:18420"/>
    </ligand>
</feature>
<dbReference type="Gene3D" id="2.70.150.10">
    <property type="entry name" value="Calcium-transporting ATPase, cytoplasmic transduction domain A"/>
    <property type="match status" value="1"/>
</dbReference>
<dbReference type="HAMAP" id="MF_00285">
    <property type="entry name" value="KdpB"/>
    <property type="match status" value="1"/>
</dbReference>
<keyword evidence="19" id="KW-0378">Hydrolase</keyword>
<dbReference type="SUPFAM" id="SSF56784">
    <property type="entry name" value="HAD-like"/>
    <property type="match status" value="1"/>
</dbReference>
<evidence type="ECO:0000256" key="13">
    <source>
        <dbReference type="ARBA" id="ARBA00022989"/>
    </source>
</evidence>
<feature type="binding site" evidence="16">
    <location>
        <position position="610"/>
    </location>
    <ligand>
        <name>Mg(2+)</name>
        <dbReference type="ChEBI" id="CHEBI:18420"/>
    </ligand>
</feature>
<dbReference type="OrthoDB" id="9814270at2"/>
<keyword evidence="14 16" id="KW-0406">Ion transport</keyword>
<dbReference type="PROSITE" id="PS00154">
    <property type="entry name" value="ATPASE_E1_E2"/>
    <property type="match status" value="1"/>
</dbReference>
<keyword evidence="10 16" id="KW-0460">Magnesium</keyword>
<feature type="transmembrane region" description="Helical" evidence="16">
    <location>
        <begin position="672"/>
        <end position="690"/>
    </location>
</feature>
<feature type="binding site" evidence="16">
    <location>
        <position position="401"/>
    </location>
    <ligand>
        <name>ATP</name>
        <dbReference type="ChEBI" id="CHEBI:30616"/>
    </ligand>
</feature>
<evidence type="ECO:0000256" key="1">
    <source>
        <dbReference type="ARBA" id="ARBA00004651"/>
    </source>
</evidence>
<evidence type="ECO:0000256" key="8">
    <source>
        <dbReference type="ARBA" id="ARBA00022741"/>
    </source>
</evidence>
<comment type="similarity">
    <text evidence="16">Belongs to the cation transport ATPase (P-type) (TC 3.A.3) family. Type IA subfamily.</text>
</comment>
<name>A0A0D8B6N9_9ACTN</name>
<keyword evidence="12 16" id="KW-1278">Translocase</keyword>
<dbReference type="SFLD" id="SFLDS00003">
    <property type="entry name" value="Haloacid_Dehalogenase"/>
    <property type="match status" value="1"/>
</dbReference>
<protein>
    <recommendedName>
        <fullName evidence="16">Potassium-transporting ATPase ATP-binding subunit</fullName>
        <ecNumber evidence="16">7.2.2.6</ecNumber>
    </recommendedName>
    <alternativeName>
        <fullName evidence="16">ATP phosphohydrolase [potassium-transporting] B chain</fullName>
    </alternativeName>
    <alternativeName>
        <fullName evidence="16">Potassium-binding and translocating subunit B</fullName>
    </alternativeName>
    <alternativeName>
        <fullName evidence="16">Potassium-translocating ATPase B chain</fullName>
    </alternativeName>
</protein>
<dbReference type="InterPro" id="IPR008250">
    <property type="entry name" value="ATPase_P-typ_transduc_dom_A_sf"/>
</dbReference>
<dbReference type="PANTHER" id="PTHR43743">
    <property type="entry name" value="POTASSIUM-TRANSPORTING ATPASE ATP-BINDING SUBUNIT"/>
    <property type="match status" value="1"/>
</dbReference>
<dbReference type="SUPFAM" id="SSF81653">
    <property type="entry name" value="Calcium ATPase, transduction domain A"/>
    <property type="match status" value="1"/>
</dbReference>
<sequence length="771" mass="79318">MSTTTVIAAPGAAPRPGRGGPRRVGGGLLDPRQLGRSLPAALRKLDPRTLWRNPVMLIVEVGAAFTTVLAIADPSVFGWLITVWLWLTVVFANLAEAVAEGRGKAQAAALRRTRTDTIARRLTGWSPGQPAPTADAVAAPDAVVAPDAVAAAGGAGERVSVEEVPAPGLVRGDIVLVVAGEIIPGDGDVVEGIASVDESAITGESAPVIRESGGDRSSVTGGTKVLSDRIVVRITQQPGESFIDRMIGLVEGADRRRTPNEIALNILLAALTVIFLLAVATLQPLAIYTKAQQPAIPDSAALTSHGITGIVLASLLVCLIPTTIGALLSAIGIAGMDRLVQRNVLAMSGRAVEAAGDVNTLLLDKTGTITFGNRQARGFLPVAGVGEAVLADAAQLSSLADETPEGRSVVVFAKEHHGLRERSPGELRAATFVPFTAQTRMSGVDLADPDAGAAPETGVEVRRQIRKGAASAVITWVRQAGGTVPAELGEIVDGISAAGGTPLVVGEITGTAAAADTAAGAAAHARVLGVIQLADVVKSGMRERFDEMRRMGIRTVMITGDNPLTAKAIAEEAGVDDFLAEATPEDKLALIRAEQAGGKLVAMTGDGTNDAPALAQADVGVAMNTGTSAAKEAGNMVDLDSDPTKLIEIVEIGKQLLITRGALTTFSIANDVAKYFAIIPAMFAGVYGGLDSLNIMRLATPESAILSAVIFNALIIVVLIPLALRGVRYTPSSASALLSRNLSRYGLGGIIAPFVGIKIIDLLVQFIPGVG</sequence>
<dbReference type="RefSeq" id="WP_044888199.1">
    <property type="nucleotide sequence ID" value="NZ_JYFN01000077.1"/>
</dbReference>
<dbReference type="PANTHER" id="PTHR43743:SF1">
    <property type="entry name" value="POTASSIUM-TRANSPORTING ATPASE ATP-BINDING SUBUNIT"/>
    <property type="match status" value="1"/>
</dbReference>
<comment type="subcellular location">
    <subcellularLocation>
        <location evidence="1 16">Cell membrane</location>
        <topology evidence="1 16">Multi-pass membrane protein</topology>
    </subcellularLocation>
</comment>
<dbReference type="GO" id="GO:0008556">
    <property type="term" value="F:P-type potassium transmembrane transporter activity"/>
    <property type="evidence" value="ECO:0007669"/>
    <property type="project" value="UniProtKB-UniRule"/>
</dbReference>
<dbReference type="GO" id="GO:0005524">
    <property type="term" value="F:ATP binding"/>
    <property type="evidence" value="ECO:0007669"/>
    <property type="project" value="UniProtKB-UniRule"/>
</dbReference>
<keyword evidence="7 16" id="KW-0479">Metal-binding</keyword>
<feature type="compositionally biased region" description="Gly residues" evidence="17">
    <location>
        <begin position="17"/>
        <end position="28"/>
    </location>
</feature>
<evidence type="ECO:0000256" key="5">
    <source>
        <dbReference type="ARBA" id="ARBA00022553"/>
    </source>
</evidence>
<organism evidence="19 20">
    <name type="scientific">Frankia torreyi</name>
    <dbReference type="NCBI Taxonomy" id="1856"/>
    <lineage>
        <taxon>Bacteria</taxon>
        <taxon>Bacillati</taxon>
        <taxon>Actinomycetota</taxon>
        <taxon>Actinomycetes</taxon>
        <taxon>Frankiales</taxon>
        <taxon>Frankiaceae</taxon>
        <taxon>Frankia</taxon>
    </lineage>
</organism>
<keyword evidence="11 16" id="KW-0630">Potassium</keyword>
<comment type="function">
    <text evidence="16">Part of the high-affinity ATP-driven potassium transport (or Kdp) system, which catalyzes the hydrolysis of ATP coupled with the electrogenic transport of potassium into the cytoplasm. This subunit is responsible for energy coupling to the transport system and for the release of the potassium ions to the cytoplasm.</text>
</comment>
<evidence type="ECO:0000256" key="9">
    <source>
        <dbReference type="ARBA" id="ARBA00022840"/>
    </source>
</evidence>
<proteinExistence type="inferred from homology"/>
<reference evidence="20" key="1">
    <citation type="submission" date="2015-02" db="EMBL/GenBank/DDBJ databases">
        <title>Draft Genome of Frankia sp. CpI1-S.</title>
        <authorList>
            <person name="Oshone R.T."/>
            <person name="Ngom M."/>
            <person name="Ghodhbane-Gtari F."/>
            <person name="Gtari M."/>
            <person name="Morris K."/>
            <person name="Thomas K."/>
            <person name="Sen A."/>
            <person name="Tisa L.S."/>
        </authorList>
    </citation>
    <scope>NUCLEOTIDE SEQUENCE [LARGE SCALE GENOMIC DNA]</scope>
    <source>
        <strain evidence="20">CpI1-S</strain>
    </source>
</reference>
<dbReference type="InterPro" id="IPR036412">
    <property type="entry name" value="HAD-like_sf"/>
</dbReference>
<dbReference type="SUPFAM" id="SSF81665">
    <property type="entry name" value="Calcium ATPase, transmembrane domain M"/>
    <property type="match status" value="1"/>
</dbReference>
<keyword evidence="2 16" id="KW-0813">Transport</keyword>
<keyword evidence="5 16" id="KW-0597">Phosphoprotein</keyword>
<dbReference type="NCBIfam" id="TIGR01497">
    <property type="entry name" value="kdpB"/>
    <property type="match status" value="1"/>
</dbReference>
<dbReference type="InterPro" id="IPR023298">
    <property type="entry name" value="ATPase_P-typ_TM_dom_sf"/>
</dbReference>
<evidence type="ECO:0000256" key="12">
    <source>
        <dbReference type="ARBA" id="ARBA00022967"/>
    </source>
</evidence>
<dbReference type="InterPro" id="IPR023299">
    <property type="entry name" value="ATPase_P-typ_cyto_dom_N"/>
</dbReference>
<dbReference type="SFLD" id="SFLDF00027">
    <property type="entry name" value="p-type_atpase"/>
    <property type="match status" value="1"/>
</dbReference>
<keyword evidence="15 16" id="KW-0472">Membrane</keyword>
<evidence type="ECO:0000256" key="3">
    <source>
        <dbReference type="ARBA" id="ARBA00022475"/>
    </source>
</evidence>
<feature type="transmembrane region" description="Helical" evidence="16">
    <location>
        <begin position="307"/>
        <end position="333"/>
    </location>
</feature>